<name>A0A9W7KMS7_9PROT</name>
<gene>
    <name evidence="1" type="ORF">DS843_30220</name>
</gene>
<dbReference type="Proteomes" id="UP000480854">
    <property type="component" value="Unassembled WGS sequence"/>
</dbReference>
<evidence type="ECO:0000313" key="2">
    <source>
        <dbReference type="Proteomes" id="UP000480854"/>
    </source>
</evidence>
<evidence type="ECO:0000313" key="1">
    <source>
        <dbReference type="EMBL" id="KAA0675753.1"/>
    </source>
</evidence>
<dbReference type="EMBL" id="QOKW01000055">
    <property type="protein sequence ID" value="KAA0675753.1"/>
    <property type="molecule type" value="Genomic_DNA"/>
</dbReference>
<comment type="caution">
    <text evidence="1">The sequence shown here is derived from an EMBL/GenBank/DDBJ whole genome shotgun (WGS) entry which is preliminary data.</text>
</comment>
<accession>A0A9W7KMS7</accession>
<organism evidence="1 2">
    <name type="scientific">Roseomonas genomospecies 6</name>
    <dbReference type="NCBI Taxonomy" id="214106"/>
    <lineage>
        <taxon>Bacteria</taxon>
        <taxon>Pseudomonadati</taxon>
        <taxon>Pseudomonadota</taxon>
        <taxon>Alphaproteobacteria</taxon>
        <taxon>Acetobacterales</taxon>
        <taxon>Roseomonadaceae</taxon>
        <taxon>Roseomonas</taxon>
    </lineage>
</organism>
<proteinExistence type="predicted"/>
<sequence length="94" mass="10475">MVEFQFELDLVLSVATVIQKFALVNEGINFFRNLGPIRMIRVDDPDKSIKTGISSCIQNGLGSILDIRSLVAQRNVKKKNAAIFFANAIAINFF</sequence>
<dbReference type="AlphaFoldDB" id="A0A9W7KMS7"/>
<keyword evidence="2" id="KW-1185">Reference proteome</keyword>
<protein>
    <submittedName>
        <fullName evidence="1">Uncharacterized protein</fullName>
    </submittedName>
</protein>
<reference evidence="1 2" key="1">
    <citation type="submission" date="2018-07" db="EMBL/GenBank/DDBJ databases">
        <title>Genome sequence of Azospirillum sp. ATCC 49961.</title>
        <authorList>
            <person name="Sant'Anna F.H."/>
            <person name="Baldani J.I."/>
            <person name="Zilli J.E."/>
            <person name="Reis V.M."/>
            <person name="Hartmann A."/>
            <person name="Cruz L."/>
            <person name="de Souza E.M."/>
            <person name="de Oliveira Pedrosa F."/>
            <person name="Passaglia L.M.P."/>
        </authorList>
    </citation>
    <scope>NUCLEOTIDE SEQUENCE [LARGE SCALE GENOMIC DNA]</scope>
    <source>
        <strain evidence="1 2">ATCC 49961</strain>
    </source>
</reference>